<sequence>MEKQVNTKQEDGLKSSFHHERPPSPAPTCVSMKSDRSEDRDINFKHDEGTDRSSGQMEECKSDAVSDQGDLKHIFQVLEEKIMDFVKNELKRFKKILSPDYQENVEGKEQDESDAREGALKMTMYFLRNMKQNNIADKLQEVELPVVWQTELKRNLKNKYQSVFDGIPKQGSSALLEKIYTEVYITEGGSGKVNEEHEVRQIESISKRSAGQETPIKCRDIFKPLPGQDKPIRSVITKGVAGIGKTVSVQKYILDWAEGKENQDILFIFPLPFRELNRMKDKQLSLMDLLHNFFSDIKLLSFPSQGKYKVLFIFDGLDECRLQLDFQKNEILTKVTEVTSLDVLLTNLIKGNLLRSALIWITCRPAAANQIPPDCVDRVTEVQGFSDPQKEEYFRKRISEKNLASKVITHIETSRSLHIMCHIPVFCWIAANVIEFLLKTEGGKQVPKTLTEMYTYFLVFQTKQRSLKFEGVYDTDPQWNQASLLALGKLAYEQLKKGNLIFYEDDLRESGIDVREAAVHCGICTQIFQEESGLHQEKLYCFVHLSIQEYLAALYVILMLITEGKDLMSPQQPPRKVFQLLKWQTTGKPMTTLQKSAVDKALEHEDGRFDLFLRFLLGLSLESNQRLLSGLIKKVQHESKEEIVSYIKTKIMEMPSSERVINLFHCLNEVNDHSLVGEVQSFLSAGTLSAAKLSSTQWSALVFVLLTSEEKLDVFDLKKYIRSDECLLRLQPVVEESQKALLNSCGLTERSCAGLASVLTKASSKLKNLDLSANSIGDIGVQELCSGLGDPHCTLETLSLSHCSIGDEGFRALASALRSNPSHMRELQLSGNKAGDSGVKHLSSLLEDPNCKLEKLHLDNCSIGDEGFRALASALRSNPSHMRELQLSGNKAGDSGVKHLSSLLEDPNFKLEKLHLDNCSIGDEGFRALASALRSNPSHMRELQLSGNKAGDSGVKHLSSLLEDPNFKLEKLHLSHCSIGDEGFRALASALRSNPSHMRELQLSGNKAGDSGVKHLSSLLEDPNFKLEKLHLSDCSIGDEGFRALASALRSNPSHMRELQLSGNKAGDSGVKHLSSLLEDPNCKLEKLHLSDCSIGDEGFRALASALRSNPSHMRELQLRWNKAGDSGVKHLSSLLEDPNCKLEKLHLSDCSIGDEGFRALASALRSNPSHT</sequence>
<dbReference type="FunFam" id="3.40.50.300:FF:001524">
    <property type="entry name" value="Si:dkey-126g1.7"/>
    <property type="match status" value="1"/>
</dbReference>
<dbReference type="InterPro" id="IPR027417">
    <property type="entry name" value="P-loop_NTPase"/>
</dbReference>
<dbReference type="SMART" id="SM00367">
    <property type="entry name" value="LRR_CC"/>
    <property type="match status" value="8"/>
</dbReference>
<dbReference type="InterPro" id="IPR051261">
    <property type="entry name" value="NLR"/>
</dbReference>
<evidence type="ECO:0000256" key="7">
    <source>
        <dbReference type="SAM" id="MobiDB-lite"/>
    </source>
</evidence>
<keyword evidence="5" id="KW-0547">Nucleotide-binding</keyword>
<dbReference type="InterPro" id="IPR006553">
    <property type="entry name" value="Leu-rich_rpt_Cys-con_subtyp"/>
</dbReference>
<feature type="compositionally biased region" description="Basic and acidic residues" evidence="7">
    <location>
        <begin position="1"/>
        <end position="22"/>
    </location>
</feature>
<accession>A0AAV6FF23</accession>
<dbReference type="PANTHER" id="PTHR24106">
    <property type="entry name" value="NACHT, LRR AND CARD DOMAINS-CONTAINING"/>
    <property type="match status" value="1"/>
</dbReference>
<dbReference type="Gene3D" id="3.80.10.10">
    <property type="entry name" value="Ribonuclease Inhibitor"/>
    <property type="match status" value="3"/>
</dbReference>
<dbReference type="SUPFAM" id="SSF52540">
    <property type="entry name" value="P-loop containing nucleoside triphosphate hydrolases"/>
    <property type="match status" value="1"/>
</dbReference>
<dbReference type="InterPro" id="IPR007111">
    <property type="entry name" value="NACHT_NTPase"/>
</dbReference>
<dbReference type="GO" id="GO:0005737">
    <property type="term" value="C:cytoplasm"/>
    <property type="evidence" value="ECO:0007669"/>
    <property type="project" value="UniProtKB-SubCell"/>
</dbReference>
<dbReference type="Proteomes" id="UP000823561">
    <property type="component" value="Chromosome 24"/>
</dbReference>
<dbReference type="InterPro" id="IPR032675">
    <property type="entry name" value="LRR_dom_sf"/>
</dbReference>
<dbReference type="AlphaFoldDB" id="A0AAV6FF23"/>
<name>A0AAV6FF23_9TELE</name>
<dbReference type="InterPro" id="IPR029495">
    <property type="entry name" value="NACHT-assoc"/>
</dbReference>
<dbReference type="PROSITE" id="PS51450">
    <property type="entry name" value="LRR"/>
    <property type="match status" value="1"/>
</dbReference>
<dbReference type="InterPro" id="IPR041075">
    <property type="entry name" value="NOD1/2_WH"/>
</dbReference>
<keyword evidence="4" id="KW-0677">Repeat</keyword>
<evidence type="ECO:0000313" key="9">
    <source>
        <dbReference type="EMBL" id="KAG5261389.1"/>
    </source>
</evidence>
<dbReference type="GO" id="GO:0005524">
    <property type="term" value="F:ATP binding"/>
    <property type="evidence" value="ECO:0007669"/>
    <property type="project" value="UniProtKB-KW"/>
</dbReference>
<keyword evidence="10" id="KW-1185">Reference proteome</keyword>
<dbReference type="Pfam" id="PF13516">
    <property type="entry name" value="LRR_6"/>
    <property type="match status" value="14"/>
</dbReference>
<evidence type="ECO:0000313" key="10">
    <source>
        <dbReference type="Proteomes" id="UP000823561"/>
    </source>
</evidence>
<dbReference type="SUPFAM" id="SSF52047">
    <property type="entry name" value="RNI-like"/>
    <property type="match status" value="2"/>
</dbReference>
<evidence type="ECO:0000256" key="4">
    <source>
        <dbReference type="ARBA" id="ARBA00022737"/>
    </source>
</evidence>
<dbReference type="Pfam" id="PF17779">
    <property type="entry name" value="WHD_NOD2"/>
    <property type="match status" value="1"/>
</dbReference>
<feature type="compositionally biased region" description="Basic and acidic residues" evidence="7">
    <location>
        <begin position="33"/>
        <end position="51"/>
    </location>
</feature>
<evidence type="ECO:0000256" key="3">
    <source>
        <dbReference type="ARBA" id="ARBA00022614"/>
    </source>
</evidence>
<reference evidence="9" key="1">
    <citation type="submission" date="2020-10" db="EMBL/GenBank/DDBJ databases">
        <title>Chromosome-scale genome assembly of the Allis shad, Alosa alosa.</title>
        <authorList>
            <person name="Margot Z."/>
            <person name="Christophe K."/>
            <person name="Cabau C."/>
            <person name="Louis A."/>
            <person name="Berthelot C."/>
            <person name="Parey E."/>
            <person name="Roest Crollius H."/>
            <person name="Montfort J."/>
            <person name="Robinson-Rechavi M."/>
            <person name="Bucao C."/>
            <person name="Bouchez O."/>
            <person name="Gislard M."/>
            <person name="Lluch J."/>
            <person name="Milhes M."/>
            <person name="Lampietro C."/>
            <person name="Lopez Roques C."/>
            <person name="Donnadieu C."/>
            <person name="Braasch I."/>
            <person name="Desvignes T."/>
            <person name="Postlethwait J."/>
            <person name="Bobe J."/>
            <person name="Guiguen Y."/>
        </authorList>
    </citation>
    <scope>NUCLEOTIDE SEQUENCE</scope>
    <source>
        <strain evidence="9">M-15738</strain>
        <tissue evidence="9">Blood</tissue>
    </source>
</reference>
<comment type="subcellular location">
    <subcellularLocation>
        <location evidence="1">Cytoplasm</location>
    </subcellularLocation>
</comment>
<protein>
    <recommendedName>
        <fullName evidence="8">NACHT domain-containing protein</fullName>
    </recommendedName>
</protein>
<dbReference type="InterPro" id="IPR041267">
    <property type="entry name" value="NLRP_HD2"/>
</dbReference>
<dbReference type="PROSITE" id="PS50837">
    <property type="entry name" value="NACHT"/>
    <property type="match status" value="1"/>
</dbReference>
<dbReference type="EMBL" id="JADWDJ010000024">
    <property type="protein sequence ID" value="KAG5261389.1"/>
    <property type="molecule type" value="Genomic_DNA"/>
</dbReference>
<evidence type="ECO:0000256" key="1">
    <source>
        <dbReference type="ARBA" id="ARBA00004496"/>
    </source>
</evidence>
<comment type="caution">
    <text evidence="9">The sequence shown here is derived from an EMBL/GenBank/DDBJ whole genome shotgun (WGS) entry which is preliminary data.</text>
</comment>
<evidence type="ECO:0000256" key="5">
    <source>
        <dbReference type="ARBA" id="ARBA00022741"/>
    </source>
</evidence>
<dbReference type="Pfam" id="PF14484">
    <property type="entry name" value="FISNA"/>
    <property type="match status" value="1"/>
</dbReference>
<dbReference type="InterPro" id="IPR001611">
    <property type="entry name" value="Leu-rich_rpt"/>
</dbReference>
<dbReference type="FunFam" id="3.80.10.10:FF:000947">
    <property type="entry name" value="Si:dkey-286j17.4"/>
    <property type="match status" value="2"/>
</dbReference>
<feature type="region of interest" description="Disordered" evidence="7">
    <location>
        <begin position="1"/>
        <end position="65"/>
    </location>
</feature>
<dbReference type="Gene3D" id="3.40.50.300">
    <property type="entry name" value="P-loop containing nucleotide triphosphate hydrolases"/>
    <property type="match status" value="1"/>
</dbReference>
<keyword evidence="6" id="KW-0067">ATP-binding</keyword>
<keyword evidence="2" id="KW-0963">Cytoplasm</keyword>
<proteinExistence type="predicted"/>
<dbReference type="SMART" id="SM00368">
    <property type="entry name" value="LRR_RI"/>
    <property type="match status" value="14"/>
</dbReference>
<evidence type="ECO:0000256" key="6">
    <source>
        <dbReference type="ARBA" id="ARBA00022840"/>
    </source>
</evidence>
<dbReference type="CDD" id="cd00116">
    <property type="entry name" value="LRR_RI"/>
    <property type="match status" value="1"/>
</dbReference>
<feature type="domain" description="NACHT" evidence="8">
    <location>
        <begin position="233"/>
        <end position="367"/>
    </location>
</feature>
<keyword evidence="3" id="KW-0433">Leucine-rich repeat</keyword>
<evidence type="ECO:0000256" key="2">
    <source>
        <dbReference type="ARBA" id="ARBA00022490"/>
    </source>
</evidence>
<dbReference type="Pfam" id="PF17776">
    <property type="entry name" value="NLRC4_HD2"/>
    <property type="match status" value="1"/>
</dbReference>
<organism evidence="9 10">
    <name type="scientific">Alosa alosa</name>
    <name type="common">allis shad</name>
    <dbReference type="NCBI Taxonomy" id="278164"/>
    <lineage>
        <taxon>Eukaryota</taxon>
        <taxon>Metazoa</taxon>
        <taxon>Chordata</taxon>
        <taxon>Craniata</taxon>
        <taxon>Vertebrata</taxon>
        <taxon>Euteleostomi</taxon>
        <taxon>Actinopterygii</taxon>
        <taxon>Neopterygii</taxon>
        <taxon>Teleostei</taxon>
        <taxon>Clupei</taxon>
        <taxon>Clupeiformes</taxon>
        <taxon>Clupeoidei</taxon>
        <taxon>Clupeidae</taxon>
        <taxon>Alosa</taxon>
    </lineage>
</organism>
<dbReference type="FunFam" id="3.80.10.10:FF:000100">
    <property type="entry name" value="Si:dkey-11n14.1"/>
    <property type="match status" value="1"/>
</dbReference>
<dbReference type="SMART" id="SM01288">
    <property type="entry name" value="FISNA"/>
    <property type="match status" value="1"/>
</dbReference>
<dbReference type="Pfam" id="PF05729">
    <property type="entry name" value="NACHT"/>
    <property type="match status" value="1"/>
</dbReference>
<evidence type="ECO:0000259" key="8">
    <source>
        <dbReference type="PROSITE" id="PS50837"/>
    </source>
</evidence>
<gene>
    <name evidence="9" type="ORF">AALO_G00303930</name>
</gene>